<reference evidence="1" key="1">
    <citation type="journal article" date="2022" name="Front. Genet.">
        <title>Chromosome-Scale Assembly of the Dendrobium nobile Genome Provides Insights Into the Molecular Mechanism of the Biosynthesis of the Medicinal Active Ingredient of Dendrobium.</title>
        <authorList>
            <person name="Xu Q."/>
            <person name="Niu S.-C."/>
            <person name="Li K.-L."/>
            <person name="Zheng P.-J."/>
            <person name="Zhang X.-J."/>
            <person name="Jia Y."/>
            <person name="Liu Y."/>
            <person name="Niu Y.-X."/>
            <person name="Yu L.-H."/>
            <person name="Chen D.-F."/>
            <person name="Zhang G.-Q."/>
        </authorList>
    </citation>
    <scope>NUCLEOTIDE SEQUENCE</scope>
    <source>
        <tissue evidence="1">Leaf</tissue>
    </source>
</reference>
<dbReference type="OrthoDB" id="10435527at2759"/>
<evidence type="ECO:0000313" key="2">
    <source>
        <dbReference type="Proteomes" id="UP000829196"/>
    </source>
</evidence>
<organism evidence="1 2">
    <name type="scientific">Dendrobium nobile</name>
    <name type="common">Orchid</name>
    <dbReference type="NCBI Taxonomy" id="94219"/>
    <lineage>
        <taxon>Eukaryota</taxon>
        <taxon>Viridiplantae</taxon>
        <taxon>Streptophyta</taxon>
        <taxon>Embryophyta</taxon>
        <taxon>Tracheophyta</taxon>
        <taxon>Spermatophyta</taxon>
        <taxon>Magnoliopsida</taxon>
        <taxon>Liliopsida</taxon>
        <taxon>Asparagales</taxon>
        <taxon>Orchidaceae</taxon>
        <taxon>Epidendroideae</taxon>
        <taxon>Malaxideae</taxon>
        <taxon>Dendrobiinae</taxon>
        <taxon>Dendrobium</taxon>
    </lineage>
</organism>
<gene>
    <name evidence="1" type="ORF">KFK09_022200</name>
</gene>
<name>A0A8T3AI78_DENNO</name>
<proteinExistence type="predicted"/>
<dbReference type="EMBL" id="JAGYWB010000016">
    <property type="protein sequence ID" value="KAI0495893.1"/>
    <property type="molecule type" value="Genomic_DNA"/>
</dbReference>
<accession>A0A8T3AI78</accession>
<dbReference type="SMR" id="A0A8T3AI78"/>
<dbReference type="AlphaFoldDB" id="A0A8T3AI78"/>
<keyword evidence="2" id="KW-1185">Reference proteome</keyword>
<dbReference type="Proteomes" id="UP000829196">
    <property type="component" value="Unassembled WGS sequence"/>
</dbReference>
<sequence length="161" mass="18114">MRNAMRFLCEDCQRPTAADELQVLGSHGVTIIQIVWVVASVVELHHLCITSQGFLAFYVIPYVPQTIEEDIEATTTRSEGITPPCMLEGVQFELLTLPVDKRDIGDGDGFTVYVSITEPRELKLIPQKVIDAIIMMENARDAKDFKLAKLIKRSVIEFGYK</sequence>
<comment type="caution">
    <text evidence="1">The sequence shown here is derived from an EMBL/GenBank/DDBJ whole genome shotgun (WGS) entry which is preliminary data.</text>
</comment>
<protein>
    <submittedName>
        <fullName evidence="1">Uncharacterized protein</fullName>
    </submittedName>
</protein>
<evidence type="ECO:0000313" key="1">
    <source>
        <dbReference type="EMBL" id="KAI0495893.1"/>
    </source>
</evidence>